<organism evidence="2 3">
    <name type="scientific">Pleurodeles waltl</name>
    <name type="common">Iberian ribbed newt</name>
    <dbReference type="NCBI Taxonomy" id="8319"/>
    <lineage>
        <taxon>Eukaryota</taxon>
        <taxon>Metazoa</taxon>
        <taxon>Chordata</taxon>
        <taxon>Craniata</taxon>
        <taxon>Vertebrata</taxon>
        <taxon>Euteleostomi</taxon>
        <taxon>Amphibia</taxon>
        <taxon>Batrachia</taxon>
        <taxon>Caudata</taxon>
        <taxon>Salamandroidea</taxon>
        <taxon>Salamandridae</taxon>
        <taxon>Pleurodelinae</taxon>
        <taxon>Pleurodeles</taxon>
    </lineage>
</organism>
<dbReference type="Proteomes" id="UP001066276">
    <property type="component" value="Chromosome 3_1"/>
</dbReference>
<evidence type="ECO:0000313" key="3">
    <source>
        <dbReference type="Proteomes" id="UP001066276"/>
    </source>
</evidence>
<reference evidence="2" key="1">
    <citation type="journal article" date="2022" name="bioRxiv">
        <title>Sequencing and chromosome-scale assembly of the giantPleurodeles waltlgenome.</title>
        <authorList>
            <person name="Brown T."/>
            <person name="Elewa A."/>
            <person name="Iarovenko S."/>
            <person name="Subramanian E."/>
            <person name="Araus A.J."/>
            <person name="Petzold A."/>
            <person name="Susuki M."/>
            <person name="Suzuki K.-i.T."/>
            <person name="Hayashi T."/>
            <person name="Toyoda A."/>
            <person name="Oliveira C."/>
            <person name="Osipova E."/>
            <person name="Leigh N.D."/>
            <person name="Simon A."/>
            <person name="Yun M.H."/>
        </authorList>
    </citation>
    <scope>NUCLEOTIDE SEQUENCE</scope>
    <source>
        <strain evidence="2">20211129_DDA</strain>
        <tissue evidence="2">Liver</tissue>
    </source>
</reference>
<evidence type="ECO:0000256" key="1">
    <source>
        <dbReference type="SAM" id="MobiDB-lite"/>
    </source>
</evidence>
<name>A0AAV7UGK4_PLEWA</name>
<keyword evidence="3" id="KW-1185">Reference proteome</keyword>
<feature type="region of interest" description="Disordered" evidence="1">
    <location>
        <begin position="1"/>
        <end position="175"/>
    </location>
</feature>
<accession>A0AAV7UGK4</accession>
<protein>
    <submittedName>
        <fullName evidence="2">Uncharacterized protein</fullName>
    </submittedName>
</protein>
<proteinExistence type="predicted"/>
<evidence type="ECO:0000313" key="2">
    <source>
        <dbReference type="EMBL" id="KAJ1188163.1"/>
    </source>
</evidence>
<feature type="compositionally biased region" description="Basic and acidic residues" evidence="1">
    <location>
        <begin position="64"/>
        <end position="88"/>
    </location>
</feature>
<gene>
    <name evidence="2" type="ORF">NDU88_004927</name>
</gene>
<dbReference type="AlphaFoldDB" id="A0AAV7UGK4"/>
<sequence>MLSTIRCDPVQVRPPGRGSLTLLHSTHSNPEGVTPCWNGQGTGPDKTVPHGDDQSNACRRQHARRDIPEKGREDGARREEKDVGEDAKGVFGESKTQEMEEEATSNAKEDADLADEWIAQGEQEGAHKSKTWKGTCLTTSEKMETRSAKKTKQQKRPQDPNFETQQPATPQEGRG</sequence>
<comment type="caution">
    <text evidence="2">The sequence shown here is derived from an EMBL/GenBank/DDBJ whole genome shotgun (WGS) entry which is preliminary data.</text>
</comment>
<feature type="compositionally biased region" description="Polar residues" evidence="1">
    <location>
        <begin position="22"/>
        <end position="31"/>
    </location>
</feature>
<dbReference type="EMBL" id="JANPWB010000005">
    <property type="protein sequence ID" value="KAJ1188163.1"/>
    <property type="molecule type" value="Genomic_DNA"/>
</dbReference>